<keyword evidence="2" id="KW-0472">Membrane</keyword>
<organism evidence="2 3">
    <name type="scientific">Cystoisospora suis</name>
    <dbReference type="NCBI Taxonomy" id="483139"/>
    <lineage>
        <taxon>Eukaryota</taxon>
        <taxon>Sar</taxon>
        <taxon>Alveolata</taxon>
        <taxon>Apicomplexa</taxon>
        <taxon>Conoidasida</taxon>
        <taxon>Coccidia</taxon>
        <taxon>Eucoccidiorida</taxon>
        <taxon>Eimeriorina</taxon>
        <taxon>Sarcocystidae</taxon>
        <taxon>Cystoisospora</taxon>
    </lineage>
</organism>
<feature type="region of interest" description="Disordered" evidence="1">
    <location>
        <begin position="215"/>
        <end position="271"/>
    </location>
</feature>
<keyword evidence="2" id="KW-0812">Transmembrane</keyword>
<name>A0A2C6LHT2_9APIC</name>
<evidence type="ECO:0000313" key="3">
    <source>
        <dbReference type="Proteomes" id="UP000221165"/>
    </source>
</evidence>
<feature type="region of interest" description="Disordered" evidence="1">
    <location>
        <begin position="309"/>
        <end position="331"/>
    </location>
</feature>
<feature type="compositionally biased region" description="Basic residues" evidence="1">
    <location>
        <begin position="258"/>
        <end position="268"/>
    </location>
</feature>
<accession>A0A2C6LHT2</accession>
<dbReference type="RefSeq" id="XP_067927502.1">
    <property type="nucleotide sequence ID" value="XM_068060522.1"/>
</dbReference>
<dbReference type="AlphaFoldDB" id="A0A2C6LHT2"/>
<feature type="compositionally biased region" description="Basic residues" evidence="1">
    <location>
        <begin position="314"/>
        <end position="327"/>
    </location>
</feature>
<dbReference type="GeneID" id="94423733"/>
<keyword evidence="3" id="KW-1185">Reference proteome</keyword>
<sequence length="728" mass="81500">MGAKLRTRNPGAKGGVTHGFVVFLLLYFSTTAIEKAAAVNEFEEITAGQADEPLLTVRRAYRPRPSNPHSGREAPDVAGAQYILAGDTPYVFDGVPFRHGIKKKQKKNVEPGQAEADGSPEDGRAGGRCAFFLFAHSLSLRPSVLVKDKDAVEWSELWYYMMRELQRRGEFDTLVLLAPDAHNRQQNGPIRHLRSYAAYLARKVRLVVSSLLDSAAPVSSSERESPGHINDPGQRGTELNSSTSRHNKNARRGEQRGSHHLQSRRSSRRLAAEDLRKNLSRFPRESGRSAANDPVVDVPVTQQLAQPLHQQKMSSRRGHFQHSRRGAVHREGLREQQAALATEKEHTWLSSLADIQCASVDLFWLGKGHGGVAVRLMAALGEDLWEQETAVTEESEILLLHQLLAELNYTSVRLRSVAIVGALNAGLGGRARGEQNRGIEKVLGSWAPSLARLSPNWVFHKLLGAGFVQELLHGDRGRLLCTLAQQEKHSYEVSRRAGSLLTLADNVIFYGQLNEHRRVSAASVLGIWEPVLLNSVGFAKLASSEEHHNHYRYIDVTKSPTNQQHPQTGYSQEHVGIVNSVKYSSTVGFFSDGDAGKPGTQSSRLEKRLLLFDRNVCKVMPRRMLYEATLKLLEIANEQQEPSPFVPLRFARYTDYNTLYVNGKDIRQRGILFFGKKRRNFNMAKWGFMHVAVRMSQPRAVITATDFDRDKAIPSEDWFTYVGERGLF</sequence>
<dbReference type="VEuPathDB" id="ToxoDB:CSUI_000288"/>
<feature type="region of interest" description="Disordered" evidence="1">
    <location>
        <begin position="102"/>
        <end position="122"/>
    </location>
</feature>
<gene>
    <name evidence="2" type="ORF">CSUI_000288</name>
</gene>
<proteinExistence type="predicted"/>
<protein>
    <submittedName>
        <fullName evidence="2">Transmembrane protein</fullName>
    </submittedName>
</protein>
<dbReference type="OrthoDB" id="331411at2759"/>
<evidence type="ECO:0000313" key="2">
    <source>
        <dbReference type="EMBL" id="PHJ25856.1"/>
    </source>
</evidence>
<comment type="caution">
    <text evidence="2">The sequence shown here is derived from an EMBL/GenBank/DDBJ whole genome shotgun (WGS) entry which is preliminary data.</text>
</comment>
<reference evidence="2 3" key="1">
    <citation type="journal article" date="2017" name="Int. J. Parasitol.">
        <title>The genome of the protozoan parasite Cystoisospora suis and a reverse vaccinology approach to identify vaccine candidates.</title>
        <authorList>
            <person name="Palmieri N."/>
            <person name="Shrestha A."/>
            <person name="Ruttkowski B."/>
            <person name="Beck T."/>
            <person name="Vogl C."/>
            <person name="Tomley F."/>
            <person name="Blake D.P."/>
            <person name="Joachim A."/>
        </authorList>
    </citation>
    <scope>NUCLEOTIDE SEQUENCE [LARGE SCALE GENOMIC DNA]</scope>
    <source>
        <strain evidence="2 3">Wien I</strain>
    </source>
</reference>
<dbReference type="EMBL" id="MIGC01000117">
    <property type="protein sequence ID" value="PHJ25856.1"/>
    <property type="molecule type" value="Genomic_DNA"/>
</dbReference>
<dbReference type="Proteomes" id="UP000221165">
    <property type="component" value="Unassembled WGS sequence"/>
</dbReference>
<evidence type="ECO:0000256" key="1">
    <source>
        <dbReference type="SAM" id="MobiDB-lite"/>
    </source>
</evidence>